<organism evidence="1 2">
    <name type="scientific">Portunus trituberculatus</name>
    <name type="common">Swimming crab</name>
    <name type="synonym">Neptunus trituberculatus</name>
    <dbReference type="NCBI Taxonomy" id="210409"/>
    <lineage>
        <taxon>Eukaryota</taxon>
        <taxon>Metazoa</taxon>
        <taxon>Ecdysozoa</taxon>
        <taxon>Arthropoda</taxon>
        <taxon>Crustacea</taxon>
        <taxon>Multicrustacea</taxon>
        <taxon>Malacostraca</taxon>
        <taxon>Eumalacostraca</taxon>
        <taxon>Eucarida</taxon>
        <taxon>Decapoda</taxon>
        <taxon>Pleocyemata</taxon>
        <taxon>Brachyura</taxon>
        <taxon>Eubrachyura</taxon>
        <taxon>Portunoidea</taxon>
        <taxon>Portunidae</taxon>
        <taxon>Portuninae</taxon>
        <taxon>Portunus</taxon>
    </lineage>
</organism>
<proteinExistence type="predicted"/>
<dbReference type="AlphaFoldDB" id="A0A5B7JGK7"/>
<comment type="caution">
    <text evidence="1">The sequence shown here is derived from an EMBL/GenBank/DDBJ whole genome shotgun (WGS) entry which is preliminary data.</text>
</comment>
<gene>
    <name evidence="1" type="ORF">E2C01_089190</name>
</gene>
<keyword evidence="2" id="KW-1185">Reference proteome</keyword>
<name>A0A5B7JGK7_PORTR</name>
<protein>
    <submittedName>
        <fullName evidence="1">Uncharacterized protein</fullName>
    </submittedName>
</protein>
<accession>A0A5B7JGK7</accession>
<reference evidence="1 2" key="1">
    <citation type="submission" date="2019-05" db="EMBL/GenBank/DDBJ databases">
        <title>Another draft genome of Portunus trituberculatus and its Hox gene families provides insights of decapod evolution.</title>
        <authorList>
            <person name="Jeong J.-H."/>
            <person name="Song I."/>
            <person name="Kim S."/>
            <person name="Choi T."/>
            <person name="Kim D."/>
            <person name="Ryu S."/>
            <person name="Kim W."/>
        </authorList>
    </citation>
    <scope>NUCLEOTIDE SEQUENCE [LARGE SCALE GENOMIC DNA]</scope>
    <source>
        <tissue evidence="1">Muscle</tissue>
    </source>
</reference>
<dbReference type="Proteomes" id="UP000324222">
    <property type="component" value="Unassembled WGS sequence"/>
</dbReference>
<evidence type="ECO:0000313" key="2">
    <source>
        <dbReference type="Proteomes" id="UP000324222"/>
    </source>
</evidence>
<sequence length="39" mass="4209">MAVRAEGCVKGRGLLRVSFCHGGFSRGGRGKEMAHTNFK</sequence>
<dbReference type="EMBL" id="VSRR010097051">
    <property type="protein sequence ID" value="MPC94039.1"/>
    <property type="molecule type" value="Genomic_DNA"/>
</dbReference>
<evidence type="ECO:0000313" key="1">
    <source>
        <dbReference type="EMBL" id="MPC94039.1"/>
    </source>
</evidence>